<reference evidence="1 2" key="1">
    <citation type="journal article" date="2018" name="Sci. Rep.">
        <title>Genomic signatures of local adaptation to the degree of environmental predictability in rotifers.</title>
        <authorList>
            <person name="Franch-Gras L."/>
            <person name="Hahn C."/>
            <person name="Garcia-Roger E.M."/>
            <person name="Carmona M.J."/>
            <person name="Serra M."/>
            <person name="Gomez A."/>
        </authorList>
    </citation>
    <scope>NUCLEOTIDE SEQUENCE [LARGE SCALE GENOMIC DNA]</scope>
    <source>
        <strain evidence="1">HYR1</strain>
    </source>
</reference>
<evidence type="ECO:0000313" key="1">
    <source>
        <dbReference type="EMBL" id="RNA02400.1"/>
    </source>
</evidence>
<proteinExistence type="predicted"/>
<sequence length="60" mass="7080">MNLTVFTRTYEYFRGPNEFRCEAGKLFFLPFLLFISELKSFVGNSVFSKRSKLLYNSSTH</sequence>
<name>A0A3M7PTL0_BRAPC</name>
<dbReference type="AlphaFoldDB" id="A0A3M7PTL0"/>
<evidence type="ECO:0000313" key="2">
    <source>
        <dbReference type="Proteomes" id="UP000276133"/>
    </source>
</evidence>
<comment type="caution">
    <text evidence="1">The sequence shown here is derived from an EMBL/GenBank/DDBJ whole genome shotgun (WGS) entry which is preliminary data.</text>
</comment>
<accession>A0A3M7PTL0</accession>
<gene>
    <name evidence="1" type="ORF">BpHYR1_045384</name>
</gene>
<keyword evidence="2" id="KW-1185">Reference proteome</keyword>
<protein>
    <submittedName>
        <fullName evidence="1">Uncharacterized protein</fullName>
    </submittedName>
</protein>
<organism evidence="1 2">
    <name type="scientific">Brachionus plicatilis</name>
    <name type="common">Marine rotifer</name>
    <name type="synonym">Brachionus muelleri</name>
    <dbReference type="NCBI Taxonomy" id="10195"/>
    <lineage>
        <taxon>Eukaryota</taxon>
        <taxon>Metazoa</taxon>
        <taxon>Spiralia</taxon>
        <taxon>Gnathifera</taxon>
        <taxon>Rotifera</taxon>
        <taxon>Eurotatoria</taxon>
        <taxon>Monogononta</taxon>
        <taxon>Pseudotrocha</taxon>
        <taxon>Ploima</taxon>
        <taxon>Brachionidae</taxon>
        <taxon>Brachionus</taxon>
    </lineage>
</organism>
<dbReference type="Proteomes" id="UP000276133">
    <property type="component" value="Unassembled WGS sequence"/>
</dbReference>
<dbReference type="EMBL" id="REGN01008905">
    <property type="protein sequence ID" value="RNA02400.1"/>
    <property type="molecule type" value="Genomic_DNA"/>
</dbReference>